<reference evidence="2 3" key="1">
    <citation type="submission" date="2019-09" db="EMBL/GenBank/DDBJ databases">
        <title>Genome sequence of Rhodovastum atsumiense, a diverse member of the Acetobacteraceae family of non-sulfur purple photosynthetic bacteria.</title>
        <authorList>
            <person name="Meyer T."/>
            <person name="Kyndt J."/>
        </authorList>
    </citation>
    <scope>NUCLEOTIDE SEQUENCE [LARGE SCALE GENOMIC DNA]</scope>
    <source>
        <strain evidence="2 3">DSM 21279</strain>
    </source>
</reference>
<dbReference type="EMBL" id="VWPK01000007">
    <property type="protein sequence ID" value="KAA5613306.1"/>
    <property type="molecule type" value="Genomic_DNA"/>
</dbReference>
<evidence type="ECO:0000313" key="2">
    <source>
        <dbReference type="EMBL" id="KAA5613306.1"/>
    </source>
</evidence>
<evidence type="ECO:0000259" key="1">
    <source>
        <dbReference type="Pfam" id="PF04028"/>
    </source>
</evidence>
<gene>
    <name evidence="2" type="ORF">F1189_06345</name>
</gene>
<accession>A0A5M6IY75</accession>
<feature type="domain" description="DUF374" evidence="1">
    <location>
        <begin position="75"/>
        <end position="143"/>
    </location>
</feature>
<dbReference type="Proteomes" id="UP000325255">
    <property type="component" value="Unassembled WGS sequence"/>
</dbReference>
<dbReference type="RefSeq" id="WP_150039851.1">
    <property type="nucleotide sequence ID" value="NZ_OW485601.1"/>
</dbReference>
<dbReference type="CDD" id="cd07983">
    <property type="entry name" value="LPLAT_DUF374-like"/>
    <property type="match status" value="1"/>
</dbReference>
<name>A0A5M6IY75_9PROT</name>
<dbReference type="Pfam" id="PF04028">
    <property type="entry name" value="DUF374"/>
    <property type="match status" value="1"/>
</dbReference>
<proteinExistence type="predicted"/>
<dbReference type="GO" id="GO:0016746">
    <property type="term" value="F:acyltransferase activity"/>
    <property type="evidence" value="ECO:0007669"/>
    <property type="project" value="UniProtKB-KW"/>
</dbReference>
<keyword evidence="3" id="KW-1185">Reference proteome</keyword>
<dbReference type="OrthoDB" id="9810508at2"/>
<keyword evidence="2" id="KW-0012">Acyltransferase</keyword>
<evidence type="ECO:0000313" key="3">
    <source>
        <dbReference type="Proteomes" id="UP000325255"/>
    </source>
</evidence>
<dbReference type="InterPro" id="IPR007172">
    <property type="entry name" value="DUF374"/>
</dbReference>
<organism evidence="2 3">
    <name type="scientific">Rhodovastum atsumiense</name>
    <dbReference type="NCBI Taxonomy" id="504468"/>
    <lineage>
        <taxon>Bacteria</taxon>
        <taxon>Pseudomonadati</taxon>
        <taxon>Pseudomonadota</taxon>
        <taxon>Alphaproteobacteria</taxon>
        <taxon>Acetobacterales</taxon>
        <taxon>Acetobacteraceae</taxon>
        <taxon>Rhodovastum</taxon>
    </lineage>
</organism>
<sequence length="227" mass="23821">MLKRLLRRPSVQALLASLLGRYLAFALGTTRWTLHGEAHLAAVLAGGPAVDAFWHERLPLMPALWLRAQAQAPALRGHVLVSRHHDGRFIGSIMRRFSVGAVHGSTARNGQDRGGAAGLRALLGVLAAGEHVVITPDGPRGPRRMAAPGVAQLAALSGAPVLPCAAQISRRITLGTWDHMVLPLPFGRGVLVCAAPITVARDGWEAALPAIAAAMTEAAGEADRLCP</sequence>
<keyword evidence="2" id="KW-0808">Transferase</keyword>
<dbReference type="AlphaFoldDB" id="A0A5M6IY75"/>
<comment type="caution">
    <text evidence="2">The sequence shown here is derived from an EMBL/GenBank/DDBJ whole genome shotgun (WGS) entry which is preliminary data.</text>
</comment>
<protein>
    <submittedName>
        <fullName evidence="2">Lysophospholipid acyltransferase family protein</fullName>
    </submittedName>
</protein>